<dbReference type="GO" id="GO:0006020">
    <property type="term" value="P:inositol metabolic process"/>
    <property type="evidence" value="ECO:0007669"/>
    <property type="project" value="TreeGrafter"/>
</dbReference>
<dbReference type="PRINTS" id="PR00377">
    <property type="entry name" value="IMPHPHTASES"/>
</dbReference>
<dbReference type="CDD" id="cd01639">
    <property type="entry name" value="IMPase"/>
    <property type="match status" value="1"/>
</dbReference>
<evidence type="ECO:0000256" key="7">
    <source>
        <dbReference type="ARBA" id="ARBA00022842"/>
    </source>
</evidence>
<keyword evidence="4 8" id="KW-0479">Metal-binding</keyword>
<evidence type="ECO:0000313" key="11">
    <source>
        <dbReference type="Proteomes" id="UP000004491"/>
    </source>
</evidence>
<comment type="caution">
    <text evidence="10">The sequence shown here is derived from an EMBL/GenBank/DDBJ whole genome shotgun (WGS) entry which is preliminary data.</text>
</comment>
<dbReference type="GO" id="GO:0008934">
    <property type="term" value="F:inositol monophosphate 1-phosphatase activity"/>
    <property type="evidence" value="ECO:0007669"/>
    <property type="project" value="InterPro"/>
</dbReference>
<dbReference type="PANTHER" id="PTHR20854:SF4">
    <property type="entry name" value="INOSITOL-1-MONOPHOSPHATASE-RELATED"/>
    <property type="match status" value="1"/>
</dbReference>
<proteinExistence type="inferred from homology"/>
<dbReference type="EC" id="3.1.3.25" evidence="9"/>
<dbReference type="GO" id="GO:0046872">
    <property type="term" value="F:metal ion binding"/>
    <property type="evidence" value="ECO:0007669"/>
    <property type="project" value="UniProtKB-KW"/>
</dbReference>
<evidence type="ECO:0000313" key="10">
    <source>
        <dbReference type="EMBL" id="EGV50869.1"/>
    </source>
</evidence>
<dbReference type="Gene3D" id="3.40.190.80">
    <property type="match status" value="1"/>
</dbReference>
<keyword evidence="6" id="KW-0805">Transcription regulation</keyword>
<dbReference type="AlphaFoldDB" id="G2DES2"/>
<dbReference type="InterPro" id="IPR033942">
    <property type="entry name" value="IMPase"/>
</dbReference>
<evidence type="ECO:0000256" key="6">
    <source>
        <dbReference type="ARBA" id="ARBA00022814"/>
    </source>
</evidence>
<feature type="binding site" evidence="8">
    <location>
        <position position="257"/>
    </location>
    <ligand>
        <name>Mg(2+)</name>
        <dbReference type="ChEBI" id="CHEBI:18420"/>
        <label>1</label>
        <note>catalytic</note>
    </ligand>
</feature>
<feature type="binding site" evidence="8">
    <location>
        <position position="131"/>
    </location>
    <ligand>
        <name>Mg(2+)</name>
        <dbReference type="ChEBI" id="CHEBI:18420"/>
        <label>1</label>
        <note>catalytic</note>
    </ligand>
</feature>
<evidence type="ECO:0000256" key="8">
    <source>
        <dbReference type="PIRSR" id="PIRSR600760-2"/>
    </source>
</evidence>
<dbReference type="InterPro" id="IPR022337">
    <property type="entry name" value="Inositol_monophosphatase_SuhB"/>
</dbReference>
<evidence type="ECO:0000256" key="4">
    <source>
        <dbReference type="ARBA" id="ARBA00022723"/>
    </source>
</evidence>
<dbReference type="Proteomes" id="UP000004491">
    <property type="component" value="Unassembled WGS sequence"/>
</dbReference>
<keyword evidence="7 8" id="KW-0460">Magnesium</keyword>
<sequence>MPGWLVSTSTMRIFFNMARQPTKAGYRRQLEGTRSLSSSTLAVSSPPMNPMVTIAVRAAREASKVLLRYYERADVLNISEKGRNEFVSEVDRNAEQVIIEVLREKYPNHAILAEESGTHAGDDYQWVIDPLDGTTNYLHGFPQFAISIAMKHKGRLELGVVYDPLRDEMFTTSRGSGALLNDRKLRVSNRKGLKGALLGTGLPYRDFRFRDQYMGMLNELIEETAGVRRPGSAALDFAYVAAGRLDGFWELGLSEWDFAAGALLVREAGGMVTDIGGGERYLETGNVIAGGIKVHNAMLRKIRPHLDDKLNA</sequence>
<dbReference type="GO" id="GO:0031564">
    <property type="term" value="P:transcription antitermination"/>
    <property type="evidence" value="ECO:0007669"/>
    <property type="project" value="UniProtKB-KW"/>
</dbReference>
<keyword evidence="11" id="KW-1185">Reference proteome</keyword>
<dbReference type="PANTHER" id="PTHR20854">
    <property type="entry name" value="INOSITOL MONOPHOSPHATASE"/>
    <property type="match status" value="1"/>
</dbReference>
<organism evidence="10 11">
    <name type="scientific">endosymbiont of Riftia pachyptila</name>
    <name type="common">vent Ph05</name>
    <dbReference type="NCBI Taxonomy" id="1048808"/>
    <lineage>
        <taxon>Bacteria</taxon>
        <taxon>Pseudomonadati</taxon>
        <taxon>Pseudomonadota</taxon>
        <taxon>Gammaproteobacteria</taxon>
        <taxon>sulfur-oxidizing symbionts</taxon>
    </lineage>
</organism>
<dbReference type="FunFam" id="3.30.540.10:FF:000003">
    <property type="entry name" value="Inositol-1-monophosphatase"/>
    <property type="match status" value="1"/>
</dbReference>
<dbReference type="Gene3D" id="3.30.540.10">
    <property type="entry name" value="Fructose-1,6-Bisphosphatase, subunit A, domain 1"/>
    <property type="match status" value="1"/>
</dbReference>
<dbReference type="InterPro" id="IPR020583">
    <property type="entry name" value="Inositol_monoP_metal-BS"/>
</dbReference>
<feature type="binding site" evidence="8">
    <location>
        <position position="129"/>
    </location>
    <ligand>
        <name>Mg(2+)</name>
        <dbReference type="ChEBI" id="CHEBI:18420"/>
        <label>1</label>
        <note>catalytic</note>
    </ligand>
</feature>
<dbReference type="InterPro" id="IPR000760">
    <property type="entry name" value="Inositol_monophosphatase-like"/>
</dbReference>
<feature type="binding site" evidence="8">
    <location>
        <position position="114"/>
    </location>
    <ligand>
        <name>Mg(2+)</name>
        <dbReference type="ChEBI" id="CHEBI:18420"/>
        <label>1</label>
        <note>catalytic</note>
    </ligand>
</feature>
<name>G2DES2_9GAMM</name>
<evidence type="ECO:0000256" key="5">
    <source>
        <dbReference type="ARBA" id="ARBA00022801"/>
    </source>
</evidence>
<dbReference type="PROSITE" id="PS00629">
    <property type="entry name" value="IMP_1"/>
    <property type="match status" value="1"/>
</dbReference>
<dbReference type="EMBL" id="AFOC01000059">
    <property type="protein sequence ID" value="EGV50869.1"/>
    <property type="molecule type" value="Genomic_DNA"/>
</dbReference>
<comment type="catalytic activity">
    <reaction evidence="1 9">
        <text>a myo-inositol phosphate + H2O = myo-inositol + phosphate</text>
        <dbReference type="Rhea" id="RHEA:24056"/>
        <dbReference type="ChEBI" id="CHEBI:15377"/>
        <dbReference type="ChEBI" id="CHEBI:17268"/>
        <dbReference type="ChEBI" id="CHEBI:43474"/>
        <dbReference type="ChEBI" id="CHEBI:84139"/>
        <dbReference type="EC" id="3.1.3.25"/>
    </reaction>
</comment>
<reference evidence="10" key="1">
    <citation type="journal article" date="2011" name="ISME J.">
        <title>The endosymbionts of the deep-sea tubeworms Riftia pachyptila and Tevnia jerichonana share an identical physiology as revealed by proteogenomic analyses.</title>
        <authorList>
            <person name="Gardebrecht A."/>
            <person name="Markert S."/>
            <person name="Felbeck H."/>
            <person name="Thuermer A."/>
            <person name="Albrecht D."/>
            <person name="Wollherr A."/>
            <person name="Kabisch J."/>
            <person name="Lehmann R."/>
            <person name="Daniel R."/>
            <person name="Liesegang H."/>
            <person name="Hecker M."/>
            <person name="Sievert S.M."/>
            <person name="Schweder T."/>
        </authorList>
    </citation>
    <scope>NUCLEOTIDE SEQUENCE [LARGE SCALE GENOMIC DNA]</scope>
</reference>
<dbReference type="GO" id="GO:0007165">
    <property type="term" value="P:signal transduction"/>
    <property type="evidence" value="ECO:0007669"/>
    <property type="project" value="TreeGrafter"/>
</dbReference>
<dbReference type="SUPFAM" id="SSF56655">
    <property type="entry name" value="Carbohydrate phosphatase"/>
    <property type="match status" value="1"/>
</dbReference>
<feature type="binding site" evidence="8">
    <location>
        <position position="132"/>
    </location>
    <ligand>
        <name>Mg(2+)</name>
        <dbReference type="ChEBI" id="CHEBI:18420"/>
        <label>1</label>
        <note>catalytic</note>
    </ligand>
</feature>
<accession>G2DES2</accession>
<keyword evidence="5 9" id="KW-0378">Hydrolase</keyword>
<dbReference type="InterPro" id="IPR020550">
    <property type="entry name" value="Inositol_monophosphatase_CS"/>
</dbReference>
<evidence type="ECO:0000256" key="9">
    <source>
        <dbReference type="RuleBase" id="RU364068"/>
    </source>
</evidence>
<protein>
    <recommendedName>
        <fullName evidence="9">Inositol-1-monophosphatase</fullName>
        <ecNumber evidence="9">3.1.3.25</ecNumber>
    </recommendedName>
</protein>
<comment type="similarity">
    <text evidence="3 9">Belongs to the inositol monophosphatase superfamily.</text>
</comment>
<evidence type="ECO:0000256" key="2">
    <source>
        <dbReference type="ARBA" id="ARBA00001946"/>
    </source>
</evidence>
<evidence type="ECO:0000256" key="3">
    <source>
        <dbReference type="ARBA" id="ARBA00009759"/>
    </source>
</evidence>
<dbReference type="Pfam" id="PF00459">
    <property type="entry name" value="Inositol_P"/>
    <property type="match status" value="1"/>
</dbReference>
<dbReference type="GO" id="GO:0046854">
    <property type="term" value="P:phosphatidylinositol phosphate biosynthetic process"/>
    <property type="evidence" value="ECO:0007669"/>
    <property type="project" value="InterPro"/>
</dbReference>
<keyword evidence="6" id="KW-0804">Transcription</keyword>
<evidence type="ECO:0000256" key="1">
    <source>
        <dbReference type="ARBA" id="ARBA00001033"/>
    </source>
</evidence>
<gene>
    <name evidence="10" type="primary">suhB</name>
    <name evidence="10" type="ORF">Rifp1Sym_cf00040</name>
</gene>
<dbReference type="PROSITE" id="PS00630">
    <property type="entry name" value="IMP_2"/>
    <property type="match status" value="1"/>
</dbReference>
<dbReference type="PATRIC" id="fig|1048808.3.peg.2122"/>
<keyword evidence="6" id="KW-0889">Transcription antitermination</keyword>
<comment type="cofactor">
    <cofactor evidence="2 8 9">
        <name>Mg(2+)</name>
        <dbReference type="ChEBI" id="CHEBI:18420"/>
    </cofactor>
</comment>
<dbReference type="PRINTS" id="PR01959">
    <property type="entry name" value="SBIMPHPHTASE"/>
</dbReference>